<reference evidence="12 13" key="1">
    <citation type="submission" date="2019-07" db="EMBL/GenBank/DDBJ databases">
        <title>Rhodotorula toruloides NBRC10032 genome sequencing.</title>
        <authorList>
            <person name="Shida Y."/>
            <person name="Takaku H."/>
            <person name="Ogasawara W."/>
            <person name="Mori K."/>
        </authorList>
    </citation>
    <scope>NUCLEOTIDE SEQUENCE [LARGE SCALE GENOMIC DNA]</scope>
    <source>
        <strain evidence="12 13">NBRC10032</strain>
    </source>
</reference>
<dbReference type="GO" id="GO:0006995">
    <property type="term" value="P:cellular response to nitrogen starvation"/>
    <property type="evidence" value="ECO:0007669"/>
    <property type="project" value="TreeGrafter"/>
</dbReference>
<evidence type="ECO:0000256" key="1">
    <source>
        <dbReference type="ARBA" id="ARBA00004623"/>
    </source>
</evidence>
<evidence type="ECO:0000256" key="6">
    <source>
        <dbReference type="RuleBase" id="RU361202"/>
    </source>
</evidence>
<comment type="subunit">
    <text evidence="6">Conjugated with ATG12.</text>
</comment>
<proteinExistence type="inferred from homology"/>
<dbReference type="Pfam" id="PF04106">
    <property type="entry name" value="ATG5_UblB"/>
    <property type="match status" value="1"/>
</dbReference>
<feature type="compositionally biased region" description="Gly residues" evidence="7">
    <location>
        <begin position="12"/>
        <end position="22"/>
    </location>
</feature>
<feature type="transmembrane region" description="Helical" evidence="8">
    <location>
        <begin position="515"/>
        <end position="533"/>
    </location>
</feature>
<keyword evidence="4 6" id="KW-0832">Ubl conjugation</keyword>
<dbReference type="GO" id="GO:0034274">
    <property type="term" value="C:Atg12-Atg5-Atg16 complex"/>
    <property type="evidence" value="ECO:0007669"/>
    <property type="project" value="TreeGrafter"/>
</dbReference>
<name>A0A511KKJ9_RHOTO</name>
<dbReference type="GO" id="GO:0061908">
    <property type="term" value="C:phagophore"/>
    <property type="evidence" value="ECO:0007669"/>
    <property type="project" value="TreeGrafter"/>
</dbReference>
<sequence>MRQTPSNSSFTGSGGSGGTGAGDAGGAGALAAVFRTLVFGGNVPIQVVLAEDELPAQADRSIEVHYVQAPRTAYLPLLLPQIRKYFVNLVLDENTATSLRDTDFWFEADGVPLKWCPPTLVSREVTRTDDLFLRLQALADRPPVRLPPSRESARASPTSTTRLYRFDSPLFPASVFAPLSSSPAQLSFDQPESRNATLRAPSASSHTARPRTPSSARSIPTSSLPPSDPTQPWKIILHLRGPPTDVLVVSNKIEDARVGFMAMVKEADYVRSGNTKRVMNLRKEQQDGLWEGVVQNNFDKYWSVGSRLVPLPSLGPNFASPATTRSPTPLSGNERAPDSNGVRSMPVKVYLPEGAQPLQEMVSPTREDGSPTTLQHFLSHLLPLLFPPPSSSSFSSSPLAYPLVQGIYVPLASEMGWLGTCLAGADGWHAAALTAHYDSTASSSALSSSSSSEDEKSRFAQTLLDKPGDTVIRRRRQEWVMQSGGKGHHHRNAEDDGEDDDDGKQLHLSKRTKRIITFSVLAVVILAGALVAWKWGKSIWAHAVDFVTFPTVTTPLDLTSAIMSVVGEVTSHVVGAFSTATAAVAGAEHTATSAVAGAAGTATHAAAGAAQTAVGAITKGIGGIFGH</sequence>
<evidence type="ECO:0000256" key="8">
    <source>
        <dbReference type="SAM" id="Phobius"/>
    </source>
</evidence>
<comment type="subcellular location">
    <subcellularLocation>
        <location evidence="1 6">Preautophagosomal structure membrane</location>
        <topology evidence="1 6">Peripheral membrane protein</topology>
    </subcellularLocation>
</comment>
<dbReference type="GO" id="GO:0044233">
    <property type="term" value="C:mitochondria-associated endoplasmic reticulum membrane contact site"/>
    <property type="evidence" value="ECO:0007669"/>
    <property type="project" value="TreeGrafter"/>
</dbReference>
<keyword evidence="8" id="KW-1133">Transmembrane helix</keyword>
<feature type="region of interest" description="Disordered" evidence="7">
    <location>
        <begin position="319"/>
        <end position="344"/>
    </location>
</feature>
<feature type="region of interest" description="Disordered" evidence="7">
    <location>
        <begin position="481"/>
        <end position="504"/>
    </location>
</feature>
<dbReference type="Pfam" id="PF20638">
    <property type="entry name" value="ATG5_UblA"/>
    <property type="match status" value="1"/>
</dbReference>
<feature type="domain" description="Autophagy protein ATG5 UblB" evidence="9">
    <location>
        <begin position="345"/>
        <end position="428"/>
    </location>
</feature>
<dbReference type="Gene3D" id="1.10.246.190">
    <property type="entry name" value="Autophagy protein Apg5, helix rich domain"/>
    <property type="match status" value="1"/>
</dbReference>
<dbReference type="GO" id="GO:0000422">
    <property type="term" value="P:autophagy of mitochondrion"/>
    <property type="evidence" value="ECO:0007669"/>
    <property type="project" value="TreeGrafter"/>
</dbReference>
<dbReference type="InterPro" id="IPR007239">
    <property type="entry name" value="Atg5"/>
</dbReference>
<dbReference type="InterPro" id="IPR042527">
    <property type="entry name" value="Atg5_UblA_dom_sf"/>
</dbReference>
<dbReference type="Gene3D" id="3.10.20.90">
    <property type="entry name" value="Phosphatidylinositol 3-kinase Catalytic Subunit, Chain A, domain 1"/>
    <property type="match status" value="1"/>
</dbReference>
<dbReference type="InterPro" id="IPR042526">
    <property type="entry name" value="Atg5_HR"/>
</dbReference>
<gene>
    <name evidence="12" type="ORF">Rt10032_c11g4403</name>
</gene>
<comment type="function">
    <text evidence="6">Involved in cytoplasm to vacuole transport (Cvt) and autophagic vesicle formation.</text>
</comment>
<dbReference type="GO" id="GO:0034045">
    <property type="term" value="C:phagophore assembly site membrane"/>
    <property type="evidence" value="ECO:0007669"/>
    <property type="project" value="UniProtKB-SubCell"/>
</dbReference>
<dbReference type="GO" id="GO:0005776">
    <property type="term" value="C:autophagosome"/>
    <property type="evidence" value="ECO:0007669"/>
    <property type="project" value="TreeGrafter"/>
</dbReference>
<keyword evidence="3 6" id="KW-1017">Isopeptide bond</keyword>
<organism evidence="12 13">
    <name type="scientific">Rhodotorula toruloides</name>
    <name type="common">Yeast</name>
    <name type="synonym">Rhodosporidium toruloides</name>
    <dbReference type="NCBI Taxonomy" id="5286"/>
    <lineage>
        <taxon>Eukaryota</taxon>
        <taxon>Fungi</taxon>
        <taxon>Dikarya</taxon>
        <taxon>Basidiomycota</taxon>
        <taxon>Pucciniomycotina</taxon>
        <taxon>Microbotryomycetes</taxon>
        <taxon>Sporidiobolales</taxon>
        <taxon>Sporidiobolaceae</taxon>
        <taxon>Rhodotorula</taxon>
    </lineage>
</organism>
<evidence type="ECO:0000259" key="11">
    <source>
        <dbReference type="Pfam" id="PF20638"/>
    </source>
</evidence>
<dbReference type="Pfam" id="PF20637">
    <property type="entry name" value="ATG5_HBR"/>
    <property type="match status" value="1"/>
</dbReference>
<dbReference type="InterPro" id="IPR048940">
    <property type="entry name" value="ATG5_HBR"/>
</dbReference>
<dbReference type="AlphaFoldDB" id="A0A511KKJ9"/>
<feature type="domain" description="Autophagy protein ATG5 UblA" evidence="11">
    <location>
        <begin position="38"/>
        <end position="119"/>
    </location>
</feature>
<dbReference type="EMBL" id="BJWK01000011">
    <property type="protein sequence ID" value="GEM10386.1"/>
    <property type="molecule type" value="Genomic_DNA"/>
</dbReference>
<dbReference type="GO" id="GO:0019776">
    <property type="term" value="F:Atg8-family ligase activity"/>
    <property type="evidence" value="ECO:0007669"/>
    <property type="project" value="TreeGrafter"/>
</dbReference>
<keyword evidence="6 8" id="KW-0472">Membrane</keyword>
<keyword evidence="6" id="KW-0813">Transport</keyword>
<evidence type="ECO:0000256" key="7">
    <source>
        <dbReference type="SAM" id="MobiDB-lite"/>
    </source>
</evidence>
<dbReference type="GO" id="GO:0034727">
    <property type="term" value="P:piecemeal microautophagy of the nucleus"/>
    <property type="evidence" value="ECO:0007669"/>
    <property type="project" value="TreeGrafter"/>
</dbReference>
<evidence type="ECO:0000256" key="5">
    <source>
        <dbReference type="ARBA" id="ARBA00023006"/>
    </source>
</evidence>
<evidence type="ECO:0000256" key="2">
    <source>
        <dbReference type="ARBA" id="ARBA00006910"/>
    </source>
</evidence>
<evidence type="ECO:0000313" key="12">
    <source>
        <dbReference type="EMBL" id="GEM10386.1"/>
    </source>
</evidence>
<evidence type="ECO:0000256" key="4">
    <source>
        <dbReference type="ARBA" id="ARBA00022843"/>
    </source>
</evidence>
<comment type="caution">
    <text evidence="12">The sequence shown here is derived from an EMBL/GenBank/DDBJ whole genome shotgun (WGS) entry which is preliminary data.</text>
</comment>
<keyword evidence="5 6" id="KW-0072">Autophagy</keyword>
<dbReference type="OrthoDB" id="272162at2759"/>
<keyword evidence="8" id="KW-0812">Transmembrane</keyword>
<dbReference type="Proteomes" id="UP000321518">
    <property type="component" value="Unassembled WGS sequence"/>
</dbReference>
<feature type="region of interest" description="Disordered" evidence="7">
    <location>
        <begin position="184"/>
        <end position="229"/>
    </location>
</feature>
<evidence type="ECO:0000313" key="13">
    <source>
        <dbReference type="Proteomes" id="UP000321518"/>
    </source>
</evidence>
<dbReference type="InterPro" id="IPR048318">
    <property type="entry name" value="ATG5_UblB"/>
</dbReference>
<protein>
    <recommendedName>
        <fullName evidence="6">Autophagy protein 5</fullName>
    </recommendedName>
</protein>
<feature type="compositionally biased region" description="Polar residues" evidence="7">
    <location>
        <begin position="1"/>
        <end position="10"/>
    </location>
</feature>
<evidence type="ECO:0000259" key="9">
    <source>
        <dbReference type="Pfam" id="PF04106"/>
    </source>
</evidence>
<feature type="compositionally biased region" description="Polar residues" evidence="7">
    <location>
        <begin position="320"/>
        <end position="331"/>
    </location>
</feature>
<dbReference type="InterPro" id="IPR048939">
    <property type="entry name" value="ATG5_UblA"/>
</dbReference>
<feature type="region of interest" description="Disordered" evidence="7">
    <location>
        <begin position="1"/>
        <end position="22"/>
    </location>
</feature>
<dbReference type="Gene3D" id="3.10.20.620">
    <property type="match status" value="1"/>
</dbReference>
<accession>A0A511KKJ9</accession>
<dbReference type="PANTHER" id="PTHR13040">
    <property type="entry name" value="AUTOPHAGY PROTEIN 5"/>
    <property type="match status" value="1"/>
</dbReference>
<feature type="domain" description="Autophagy protein ATG5 alpha-helical bundle region" evidence="10">
    <location>
        <begin position="258"/>
        <end position="310"/>
    </location>
</feature>
<dbReference type="PANTHER" id="PTHR13040:SF2">
    <property type="entry name" value="AUTOPHAGY PROTEIN 5"/>
    <property type="match status" value="1"/>
</dbReference>
<comment type="similarity">
    <text evidence="2 6">Belongs to the ATG5 family.</text>
</comment>
<evidence type="ECO:0000256" key="3">
    <source>
        <dbReference type="ARBA" id="ARBA00022499"/>
    </source>
</evidence>
<feature type="compositionally biased region" description="Polar residues" evidence="7">
    <location>
        <begin position="184"/>
        <end position="225"/>
    </location>
</feature>
<evidence type="ECO:0000259" key="10">
    <source>
        <dbReference type="Pfam" id="PF20637"/>
    </source>
</evidence>